<name>A0A5B0QE70_PUCGR</name>
<keyword evidence="4" id="KW-1185">Reference proteome</keyword>
<dbReference type="EMBL" id="VSWC01000042">
    <property type="protein sequence ID" value="KAA1102944.1"/>
    <property type="molecule type" value="Genomic_DNA"/>
</dbReference>
<dbReference type="Proteomes" id="UP000325313">
    <property type="component" value="Unassembled WGS sequence"/>
</dbReference>
<dbReference type="AlphaFoldDB" id="A0A5B0QE70"/>
<reference evidence="4 5" key="1">
    <citation type="submission" date="2019-05" db="EMBL/GenBank/DDBJ databases">
        <title>Emergence of the Ug99 lineage of the wheat stem rust pathogen through somatic hybridization.</title>
        <authorList>
            <person name="Li F."/>
            <person name="Upadhyaya N.M."/>
            <person name="Sperschneider J."/>
            <person name="Matny O."/>
            <person name="Nguyen-Phuc H."/>
            <person name="Mago R."/>
            <person name="Raley C."/>
            <person name="Miller M.E."/>
            <person name="Silverstein K.A.T."/>
            <person name="Henningsen E."/>
            <person name="Hirsch C.D."/>
            <person name="Visser B."/>
            <person name="Pretorius Z.A."/>
            <person name="Steffenson B.J."/>
            <person name="Schwessinger B."/>
            <person name="Dodds P.N."/>
            <person name="Figueroa M."/>
        </authorList>
    </citation>
    <scope>NUCLEOTIDE SEQUENCE [LARGE SCALE GENOMIC DNA]</scope>
    <source>
        <strain evidence="2">21-0</strain>
        <strain evidence="3 5">Ug99</strain>
    </source>
</reference>
<feature type="compositionally biased region" description="Polar residues" evidence="1">
    <location>
        <begin position="29"/>
        <end position="44"/>
    </location>
</feature>
<evidence type="ECO:0000313" key="5">
    <source>
        <dbReference type="Proteomes" id="UP000325313"/>
    </source>
</evidence>
<feature type="compositionally biased region" description="Basic residues" evidence="1">
    <location>
        <begin position="12"/>
        <end position="28"/>
    </location>
</feature>
<organism evidence="3 5">
    <name type="scientific">Puccinia graminis f. sp. tritici</name>
    <dbReference type="NCBI Taxonomy" id="56615"/>
    <lineage>
        <taxon>Eukaryota</taxon>
        <taxon>Fungi</taxon>
        <taxon>Dikarya</taxon>
        <taxon>Basidiomycota</taxon>
        <taxon>Pucciniomycotina</taxon>
        <taxon>Pucciniomycetes</taxon>
        <taxon>Pucciniales</taxon>
        <taxon>Pucciniaceae</taxon>
        <taxon>Puccinia</taxon>
    </lineage>
</organism>
<proteinExistence type="predicted"/>
<comment type="caution">
    <text evidence="3">The sequence shown here is derived from an EMBL/GenBank/DDBJ whole genome shotgun (WGS) entry which is preliminary data.</text>
</comment>
<protein>
    <submittedName>
        <fullName evidence="3">Uncharacterized protein</fullName>
    </submittedName>
</protein>
<dbReference type="EMBL" id="VDEP01000284">
    <property type="protein sequence ID" value="KAA1111412.1"/>
    <property type="molecule type" value="Genomic_DNA"/>
</dbReference>
<sequence>MAPDIPPTATLIRRRHSRSPGRGSKHGRTSLTSAQCNKFASPTLSRRHEHRGFVVAVALCGPPDKIRIH</sequence>
<accession>A0A5B0QE70</accession>
<gene>
    <name evidence="2" type="ORF">PGT21_000849</name>
    <name evidence="3" type="ORF">PGTUg99_006920</name>
</gene>
<evidence type="ECO:0000256" key="1">
    <source>
        <dbReference type="SAM" id="MobiDB-lite"/>
    </source>
</evidence>
<dbReference type="Proteomes" id="UP000324748">
    <property type="component" value="Unassembled WGS sequence"/>
</dbReference>
<evidence type="ECO:0000313" key="4">
    <source>
        <dbReference type="Proteomes" id="UP000324748"/>
    </source>
</evidence>
<feature type="region of interest" description="Disordered" evidence="1">
    <location>
        <begin position="1"/>
        <end position="47"/>
    </location>
</feature>
<evidence type="ECO:0000313" key="3">
    <source>
        <dbReference type="EMBL" id="KAA1111412.1"/>
    </source>
</evidence>
<evidence type="ECO:0000313" key="2">
    <source>
        <dbReference type="EMBL" id="KAA1102944.1"/>
    </source>
</evidence>